<dbReference type="InterPro" id="IPR029016">
    <property type="entry name" value="GAF-like_dom_sf"/>
</dbReference>
<dbReference type="EMBL" id="PEXU01000046">
    <property type="protein sequence ID" value="PIS42383.1"/>
    <property type="molecule type" value="Genomic_DNA"/>
</dbReference>
<dbReference type="Proteomes" id="UP000231542">
    <property type="component" value="Unassembled WGS sequence"/>
</dbReference>
<organism evidence="3 4">
    <name type="scientific">Candidatus Kerfeldbacteria bacterium CG08_land_8_20_14_0_20_40_16</name>
    <dbReference type="NCBI Taxonomy" id="2014244"/>
    <lineage>
        <taxon>Bacteria</taxon>
        <taxon>Candidatus Kerfeldiibacteriota</taxon>
    </lineage>
</organism>
<evidence type="ECO:0000313" key="4">
    <source>
        <dbReference type="Proteomes" id="UP000231542"/>
    </source>
</evidence>
<evidence type="ECO:0000256" key="1">
    <source>
        <dbReference type="SAM" id="Phobius"/>
    </source>
</evidence>
<proteinExistence type="predicted"/>
<feature type="transmembrane region" description="Helical" evidence="1">
    <location>
        <begin position="265"/>
        <end position="283"/>
    </location>
</feature>
<dbReference type="AlphaFoldDB" id="A0A2H0YXD3"/>
<name>A0A2H0YXD3_9BACT</name>
<dbReference type="Gene3D" id="3.30.450.40">
    <property type="match status" value="1"/>
</dbReference>
<evidence type="ECO:0000259" key="2">
    <source>
        <dbReference type="Pfam" id="PF16927"/>
    </source>
</evidence>
<feature type="transmembrane region" description="Helical" evidence="1">
    <location>
        <begin position="201"/>
        <end position="220"/>
    </location>
</feature>
<dbReference type="InterPro" id="IPR031621">
    <property type="entry name" value="HisKA_7TM"/>
</dbReference>
<keyword evidence="1" id="KW-0472">Membrane</keyword>
<keyword evidence="1" id="KW-1133">Transmembrane helix</keyword>
<feature type="transmembrane region" description="Helical" evidence="1">
    <location>
        <begin position="232"/>
        <end position="253"/>
    </location>
</feature>
<feature type="transmembrane region" description="Helical" evidence="1">
    <location>
        <begin position="30"/>
        <end position="50"/>
    </location>
</feature>
<feature type="transmembrane region" description="Helical" evidence="1">
    <location>
        <begin position="129"/>
        <end position="154"/>
    </location>
</feature>
<feature type="transmembrane region" description="Helical" evidence="1">
    <location>
        <begin position="166"/>
        <end position="189"/>
    </location>
</feature>
<sequence length="386" mass="44126">MTHTIFLTLISLAIFILGIVVFLKDKKNITNVSFVLLSSTIVGWIITNYLCDVPSQVVNALFWNRATFAAGCLLGVFLLLFALVFPKPPTKLSIFWKLAIILGLVIAALTLFTDLIVKKVEFYDWGTNIIGGGLYIPVIIWAALVIVTTIVILIQKYRKSQGLERFQLRYLFLGFFLFLLFTMTLNLVLPVITGINQYAKFGSYSVIFLISFITYAIIRHRLMDIRLIIKRSLVAFFSFLFVILLVWGIMVVIGELIKRKPDPKLTIAGLLSVVLAIIIYSIVKNYFKKLANRYFFTSLYNYQKTLENLAKELTYSINLNEIIDSIIKTIRDTMKLDRSGVLLFDEKTHNYEVKNTIGFTIANGISLVRNNFLTNYLLKTRDPVIY</sequence>
<protein>
    <recommendedName>
        <fullName evidence="2">Histidine kinase N-terminal 7TM region domain-containing protein</fullName>
    </recommendedName>
</protein>
<dbReference type="SUPFAM" id="SSF55781">
    <property type="entry name" value="GAF domain-like"/>
    <property type="match status" value="1"/>
</dbReference>
<feature type="transmembrane region" description="Helical" evidence="1">
    <location>
        <begin position="6"/>
        <end position="23"/>
    </location>
</feature>
<comment type="caution">
    <text evidence="3">The sequence shown here is derived from an EMBL/GenBank/DDBJ whole genome shotgun (WGS) entry which is preliminary data.</text>
</comment>
<reference evidence="3 4" key="1">
    <citation type="submission" date="2017-09" db="EMBL/GenBank/DDBJ databases">
        <title>Depth-based differentiation of microbial function through sediment-hosted aquifers and enrichment of novel symbionts in the deep terrestrial subsurface.</title>
        <authorList>
            <person name="Probst A.J."/>
            <person name="Ladd B."/>
            <person name="Jarett J.K."/>
            <person name="Geller-Mcgrath D.E."/>
            <person name="Sieber C.M."/>
            <person name="Emerson J.B."/>
            <person name="Anantharaman K."/>
            <person name="Thomas B.C."/>
            <person name="Malmstrom R."/>
            <person name="Stieglmeier M."/>
            <person name="Klingl A."/>
            <person name="Woyke T."/>
            <person name="Ryan C.M."/>
            <person name="Banfield J.F."/>
        </authorList>
    </citation>
    <scope>NUCLEOTIDE SEQUENCE [LARGE SCALE GENOMIC DNA]</scope>
    <source>
        <strain evidence="3">CG08_land_8_20_14_0_20_40_16</strain>
    </source>
</reference>
<evidence type="ECO:0000313" key="3">
    <source>
        <dbReference type="EMBL" id="PIS42383.1"/>
    </source>
</evidence>
<dbReference type="Pfam" id="PF16927">
    <property type="entry name" value="HisKA_7TM"/>
    <property type="match status" value="1"/>
</dbReference>
<feature type="transmembrane region" description="Helical" evidence="1">
    <location>
        <begin position="62"/>
        <end position="85"/>
    </location>
</feature>
<keyword evidence="1" id="KW-0812">Transmembrane</keyword>
<gene>
    <name evidence="3" type="ORF">COT24_03825</name>
</gene>
<accession>A0A2H0YXD3</accession>
<feature type="transmembrane region" description="Helical" evidence="1">
    <location>
        <begin position="94"/>
        <end position="117"/>
    </location>
</feature>
<feature type="domain" description="Histidine kinase N-terminal 7TM region" evidence="2">
    <location>
        <begin position="8"/>
        <end position="225"/>
    </location>
</feature>